<evidence type="ECO:0000313" key="13">
    <source>
        <dbReference type="Proteomes" id="UP000245884"/>
    </source>
</evidence>
<feature type="chain" id="PRO_5016295776" description="PTM1-member of the major facilitator superfamily" evidence="9">
    <location>
        <begin position="27"/>
        <end position="587"/>
    </location>
</feature>
<evidence type="ECO:0008006" key="14">
    <source>
        <dbReference type="Google" id="ProtNLM"/>
    </source>
</evidence>
<evidence type="ECO:0000256" key="6">
    <source>
        <dbReference type="ARBA" id="ARBA00023136"/>
    </source>
</evidence>
<evidence type="ECO:0000256" key="4">
    <source>
        <dbReference type="ARBA" id="ARBA00022729"/>
    </source>
</evidence>
<dbReference type="OrthoDB" id="19932at2759"/>
<dbReference type="Pfam" id="PF21902">
    <property type="entry name" value="PTM1-like_N"/>
    <property type="match status" value="1"/>
</dbReference>
<feature type="compositionally biased region" description="Acidic residues" evidence="7">
    <location>
        <begin position="555"/>
        <end position="565"/>
    </location>
</feature>
<organism evidence="12 13">
    <name type="scientific">Jaminaea rosea</name>
    <dbReference type="NCBI Taxonomy" id="1569628"/>
    <lineage>
        <taxon>Eukaryota</taxon>
        <taxon>Fungi</taxon>
        <taxon>Dikarya</taxon>
        <taxon>Basidiomycota</taxon>
        <taxon>Ustilaginomycotina</taxon>
        <taxon>Exobasidiomycetes</taxon>
        <taxon>Microstromatales</taxon>
        <taxon>Microstromatales incertae sedis</taxon>
        <taxon>Jaminaea</taxon>
    </lineage>
</organism>
<dbReference type="AlphaFoldDB" id="A0A316UV49"/>
<dbReference type="InterPro" id="IPR053938">
    <property type="entry name" value="PTM1-like_N"/>
</dbReference>
<accession>A0A316UV49</accession>
<evidence type="ECO:0000256" key="7">
    <source>
        <dbReference type="SAM" id="MobiDB-lite"/>
    </source>
</evidence>
<dbReference type="GeneID" id="37030102"/>
<evidence type="ECO:0000256" key="9">
    <source>
        <dbReference type="SAM" id="SignalP"/>
    </source>
</evidence>
<feature type="domain" description="PTM1-like N-terminal" evidence="11">
    <location>
        <begin position="38"/>
        <end position="175"/>
    </location>
</feature>
<comment type="similarity">
    <text evidence="2">Belongs to the LU7TM family.</text>
</comment>
<dbReference type="GO" id="GO:0005794">
    <property type="term" value="C:Golgi apparatus"/>
    <property type="evidence" value="ECO:0007669"/>
    <property type="project" value="TreeGrafter"/>
</dbReference>
<dbReference type="GO" id="GO:0016020">
    <property type="term" value="C:membrane"/>
    <property type="evidence" value="ECO:0007669"/>
    <property type="project" value="UniProtKB-SubCell"/>
</dbReference>
<feature type="transmembrane region" description="Helical" evidence="8">
    <location>
        <begin position="281"/>
        <end position="300"/>
    </location>
</feature>
<evidence type="ECO:0000256" key="8">
    <source>
        <dbReference type="SAM" id="Phobius"/>
    </source>
</evidence>
<dbReference type="InterPro" id="IPR009637">
    <property type="entry name" value="GPR107/GPR108-like"/>
</dbReference>
<evidence type="ECO:0000313" key="12">
    <source>
        <dbReference type="EMBL" id="PWN26985.1"/>
    </source>
</evidence>
<comment type="subcellular location">
    <subcellularLocation>
        <location evidence="1">Membrane</location>
        <topology evidence="1">Multi-pass membrane protein</topology>
    </subcellularLocation>
</comment>
<evidence type="ECO:0000259" key="11">
    <source>
        <dbReference type="Pfam" id="PF21902"/>
    </source>
</evidence>
<keyword evidence="6 8" id="KW-0472">Membrane</keyword>
<feature type="compositionally biased region" description="Low complexity" evidence="7">
    <location>
        <begin position="506"/>
        <end position="524"/>
    </location>
</feature>
<keyword evidence="13" id="KW-1185">Reference proteome</keyword>
<sequence length="587" mass="64219">MFLPSSKRAWLSPLLTLRLVASTASAFKVAISDADELRQTCSGMWAGKDTSIDLTFKPNSTGSVATIFYEWQDFPLLGTPTSQRDVFGEPVLTYICTPTAVNQKICKEEDVGNFILSDAARAKTVRRERVDLKGDEKVLNYVVNQTGYYCVGATAVPLTADSQHAKFDALITFHNMFKGELPGGEYPKLGFYFGLTCTYILLGAAWAYLCVKHKDELLTIQHFISGLFLILVIEQLITYAYYRYLNTHSIDFFHLSSVSGNASETWSARALLVIESIIDSARNSASFFLLLIVSMGYGLVRPRLDPKVMLRAKLLTAVHLVCGCLYSVGIVLLSIEAGGTWVFLFIFPLAFTLTSLMMWSLNSLNATISHLTARKQTFKLAYFKRLYRILVGAVVVTGAFFVVSSVAFSQSGAESFPSQTWRYRWFLLDGWTSLLYLAVFGLIAWTWRPTGMNLRLSMSDEIATGEMEGDAEDIEMGGEYAGPGMPGEDSDDEDDEEAAKRKRKSAAAASNASGAQPSSSSGSGSASGGMGPPPAYEPRQSASASANDDVVFALGDEDEEGEDEAGALRKQGGGRKSNASEETIRER</sequence>
<dbReference type="Pfam" id="PF06814">
    <property type="entry name" value="GOST_TM"/>
    <property type="match status" value="1"/>
</dbReference>
<feature type="transmembrane region" description="Helical" evidence="8">
    <location>
        <begin position="341"/>
        <end position="365"/>
    </location>
</feature>
<keyword evidence="4 9" id="KW-0732">Signal</keyword>
<dbReference type="RefSeq" id="XP_025361597.1">
    <property type="nucleotide sequence ID" value="XM_025508279.1"/>
</dbReference>
<dbReference type="GO" id="GO:0042147">
    <property type="term" value="P:retrograde transport, endosome to Golgi"/>
    <property type="evidence" value="ECO:0007669"/>
    <property type="project" value="TreeGrafter"/>
</dbReference>
<evidence type="ECO:0000256" key="2">
    <source>
        <dbReference type="ARBA" id="ARBA00007883"/>
    </source>
</evidence>
<keyword evidence="3 8" id="KW-0812">Transmembrane</keyword>
<evidence type="ECO:0000256" key="1">
    <source>
        <dbReference type="ARBA" id="ARBA00004141"/>
    </source>
</evidence>
<dbReference type="Proteomes" id="UP000245884">
    <property type="component" value="Unassembled WGS sequence"/>
</dbReference>
<dbReference type="PANTHER" id="PTHR21229">
    <property type="entry name" value="LUNG SEVEN TRANSMEMBRANE RECEPTOR"/>
    <property type="match status" value="1"/>
</dbReference>
<feature type="region of interest" description="Disordered" evidence="7">
    <location>
        <begin position="474"/>
        <end position="587"/>
    </location>
</feature>
<evidence type="ECO:0000256" key="5">
    <source>
        <dbReference type="ARBA" id="ARBA00022989"/>
    </source>
</evidence>
<feature type="transmembrane region" description="Helical" evidence="8">
    <location>
        <begin position="386"/>
        <end position="408"/>
    </location>
</feature>
<dbReference type="EMBL" id="KZ819669">
    <property type="protein sequence ID" value="PWN26985.1"/>
    <property type="molecule type" value="Genomic_DNA"/>
</dbReference>
<feature type="transmembrane region" description="Helical" evidence="8">
    <location>
        <begin position="223"/>
        <end position="242"/>
    </location>
</feature>
<feature type="signal peptide" evidence="9">
    <location>
        <begin position="1"/>
        <end position="26"/>
    </location>
</feature>
<dbReference type="STRING" id="1569628.A0A316UV49"/>
<protein>
    <recommendedName>
        <fullName evidence="14">PTM1-member of the major facilitator superfamily</fullName>
    </recommendedName>
</protein>
<dbReference type="InterPro" id="IPR053937">
    <property type="entry name" value="GOST_TM"/>
</dbReference>
<dbReference type="PANTHER" id="PTHR21229:SF1">
    <property type="entry name" value="GH17801P"/>
    <property type="match status" value="1"/>
</dbReference>
<name>A0A316UV49_9BASI</name>
<dbReference type="GO" id="GO:0005829">
    <property type="term" value="C:cytosol"/>
    <property type="evidence" value="ECO:0007669"/>
    <property type="project" value="GOC"/>
</dbReference>
<gene>
    <name evidence="12" type="ORF">BDZ90DRAFT_260665</name>
</gene>
<feature type="domain" description="GOST seven transmembrane" evidence="10">
    <location>
        <begin position="187"/>
        <end position="453"/>
    </location>
</feature>
<reference evidence="12 13" key="1">
    <citation type="journal article" date="2018" name="Mol. Biol. Evol.">
        <title>Broad Genomic Sampling Reveals a Smut Pathogenic Ancestry of the Fungal Clade Ustilaginomycotina.</title>
        <authorList>
            <person name="Kijpornyongpan T."/>
            <person name="Mondo S.J."/>
            <person name="Barry K."/>
            <person name="Sandor L."/>
            <person name="Lee J."/>
            <person name="Lipzen A."/>
            <person name="Pangilinan J."/>
            <person name="LaButti K."/>
            <person name="Hainaut M."/>
            <person name="Henrissat B."/>
            <person name="Grigoriev I.V."/>
            <person name="Spatafora J.W."/>
            <person name="Aime M.C."/>
        </authorList>
    </citation>
    <scope>NUCLEOTIDE SEQUENCE [LARGE SCALE GENOMIC DNA]</scope>
    <source>
        <strain evidence="12 13">MCA 5214</strain>
    </source>
</reference>
<feature type="transmembrane region" description="Helical" evidence="8">
    <location>
        <begin position="428"/>
        <end position="447"/>
    </location>
</feature>
<proteinExistence type="inferred from homology"/>
<feature type="transmembrane region" description="Helical" evidence="8">
    <location>
        <begin position="312"/>
        <end position="335"/>
    </location>
</feature>
<keyword evidence="5 8" id="KW-1133">Transmembrane helix</keyword>
<feature type="compositionally biased region" description="Acidic residues" evidence="7">
    <location>
        <begin position="488"/>
        <end position="497"/>
    </location>
</feature>
<evidence type="ECO:0000256" key="3">
    <source>
        <dbReference type="ARBA" id="ARBA00022692"/>
    </source>
</evidence>
<evidence type="ECO:0000259" key="10">
    <source>
        <dbReference type="Pfam" id="PF06814"/>
    </source>
</evidence>
<feature type="compositionally biased region" description="Basic and acidic residues" evidence="7">
    <location>
        <begin position="578"/>
        <end position="587"/>
    </location>
</feature>
<feature type="transmembrane region" description="Helical" evidence="8">
    <location>
        <begin position="189"/>
        <end position="211"/>
    </location>
</feature>